<comment type="similarity">
    <text evidence="1">Belongs to the NAD(P)H dehydrogenase (quinone) family.</text>
</comment>
<accession>A0A0R1ETZ7</accession>
<dbReference type="SUPFAM" id="SSF52218">
    <property type="entry name" value="Flavoproteins"/>
    <property type="match status" value="1"/>
</dbReference>
<dbReference type="Proteomes" id="UP000051984">
    <property type="component" value="Unassembled WGS sequence"/>
</dbReference>
<dbReference type="InterPro" id="IPR029039">
    <property type="entry name" value="Flavoprotein-like_sf"/>
</dbReference>
<dbReference type="InterPro" id="IPR003680">
    <property type="entry name" value="Flavodoxin_fold"/>
</dbReference>
<evidence type="ECO:0000313" key="4">
    <source>
        <dbReference type="EMBL" id="KRK12687.1"/>
    </source>
</evidence>
<dbReference type="AlphaFoldDB" id="A0A0R1ETZ7"/>
<evidence type="ECO:0000256" key="2">
    <source>
        <dbReference type="ARBA" id="ARBA00023002"/>
    </source>
</evidence>
<dbReference type="eggNOG" id="COG2249">
    <property type="taxonomic scope" value="Bacteria"/>
</dbReference>
<gene>
    <name evidence="4" type="ORF">FD51_GL002572</name>
</gene>
<dbReference type="PANTHER" id="PTHR10204">
    <property type="entry name" value="NAD P H OXIDOREDUCTASE-RELATED"/>
    <property type="match status" value="1"/>
</dbReference>
<dbReference type="InterPro" id="IPR051545">
    <property type="entry name" value="NAD(P)H_dehydrogenase_qn"/>
</dbReference>
<name>A0A0R1ETZ7_LACZE</name>
<reference evidence="4 5" key="1">
    <citation type="journal article" date="2015" name="Genome Announc.">
        <title>Expanding the biotechnology potential of lactobacilli through comparative genomics of 213 strains and associated genera.</title>
        <authorList>
            <person name="Sun Z."/>
            <person name="Harris H.M."/>
            <person name="McCann A."/>
            <person name="Guo C."/>
            <person name="Argimon S."/>
            <person name="Zhang W."/>
            <person name="Yang X."/>
            <person name="Jeffery I.B."/>
            <person name="Cooney J.C."/>
            <person name="Kagawa T.F."/>
            <person name="Liu W."/>
            <person name="Song Y."/>
            <person name="Salvetti E."/>
            <person name="Wrobel A."/>
            <person name="Rasinkangas P."/>
            <person name="Parkhill J."/>
            <person name="Rea M.C."/>
            <person name="O'Sullivan O."/>
            <person name="Ritari J."/>
            <person name="Douillard F.P."/>
            <person name="Paul Ross R."/>
            <person name="Yang R."/>
            <person name="Briner A.E."/>
            <person name="Felis G.E."/>
            <person name="de Vos W.M."/>
            <person name="Barrangou R."/>
            <person name="Klaenhammer T.R."/>
            <person name="Caufield P.W."/>
            <person name="Cui Y."/>
            <person name="Zhang H."/>
            <person name="O'Toole P.W."/>
        </authorList>
    </citation>
    <scope>NUCLEOTIDE SEQUENCE [LARGE SCALE GENOMIC DNA]</scope>
    <source>
        <strain evidence="4 5">DSM 20178</strain>
    </source>
</reference>
<organism evidence="4 5">
    <name type="scientific">Lacticaseibacillus zeae DSM 20178 = KCTC 3804</name>
    <dbReference type="NCBI Taxonomy" id="1423816"/>
    <lineage>
        <taxon>Bacteria</taxon>
        <taxon>Bacillati</taxon>
        <taxon>Bacillota</taxon>
        <taxon>Bacilli</taxon>
        <taxon>Lactobacillales</taxon>
        <taxon>Lactobacillaceae</taxon>
        <taxon>Lacticaseibacillus</taxon>
    </lineage>
</organism>
<protein>
    <submittedName>
        <fullName evidence="4">YdeQ (NAD(P)H dehydrogenase) (Quinone)</fullName>
    </submittedName>
</protein>
<evidence type="ECO:0000313" key="5">
    <source>
        <dbReference type="Proteomes" id="UP000051984"/>
    </source>
</evidence>
<feature type="domain" description="Flavodoxin-like fold" evidence="3">
    <location>
        <begin position="3"/>
        <end position="182"/>
    </location>
</feature>
<dbReference type="Pfam" id="PF02525">
    <property type="entry name" value="Flavodoxin_2"/>
    <property type="match status" value="1"/>
</dbReference>
<dbReference type="Gene3D" id="3.40.50.360">
    <property type="match status" value="1"/>
</dbReference>
<comment type="caution">
    <text evidence="4">The sequence shown here is derived from an EMBL/GenBank/DDBJ whole genome shotgun (WGS) entry which is preliminary data.</text>
</comment>
<evidence type="ECO:0000256" key="1">
    <source>
        <dbReference type="ARBA" id="ARBA00006252"/>
    </source>
</evidence>
<dbReference type="PANTHER" id="PTHR10204:SF34">
    <property type="entry name" value="NAD(P)H DEHYDROGENASE [QUINONE] 1 ISOFORM 1"/>
    <property type="match status" value="1"/>
</dbReference>
<dbReference type="GO" id="GO:0005829">
    <property type="term" value="C:cytosol"/>
    <property type="evidence" value="ECO:0007669"/>
    <property type="project" value="TreeGrafter"/>
</dbReference>
<dbReference type="GO" id="GO:0003955">
    <property type="term" value="F:NAD(P)H dehydrogenase (quinone) activity"/>
    <property type="evidence" value="ECO:0007669"/>
    <property type="project" value="TreeGrafter"/>
</dbReference>
<sequence>MTKFLIIYTHPYSGSFNHAVLEKVQEKLQRQGDTTDVIDLYRDEFNPTYDAEELKLFHAGQTHDPLVTQYLQKIKAAEALIIITPIWWNDIPGMLKGFIDKVMKEGPGLTHVVTKRGVQGTLTNIKKGYILTTSTSPTFYLRFFCGNAVKKVLIGATLKQLGIRHVQWTNFGGITNSTEGQRRLYLQSIDKKAF</sequence>
<evidence type="ECO:0000259" key="3">
    <source>
        <dbReference type="Pfam" id="PF02525"/>
    </source>
</evidence>
<keyword evidence="2" id="KW-0560">Oxidoreductase</keyword>
<dbReference type="EMBL" id="AZCT01000005">
    <property type="protein sequence ID" value="KRK12687.1"/>
    <property type="molecule type" value="Genomic_DNA"/>
</dbReference>
<dbReference type="PATRIC" id="fig|1423816.3.peg.2673"/>
<proteinExistence type="inferred from homology"/>
<dbReference type="RefSeq" id="WP_010493507.1">
    <property type="nucleotide sequence ID" value="NZ_AZCT01000005.1"/>
</dbReference>